<feature type="region of interest" description="Disordered" evidence="3">
    <location>
        <begin position="84"/>
        <end position="103"/>
    </location>
</feature>
<dbReference type="GO" id="GO:0006355">
    <property type="term" value="P:regulation of DNA-templated transcription"/>
    <property type="evidence" value="ECO:0007669"/>
    <property type="project" value="InterPro"/>
</dbReference>
<reference evidence="5 6" key="1">
    <citation type="submission" date="2014-03" db="EMBL/GenBank/DDBJ databases">
        <title>Genomics of Bifidobacteria.</title>
        <authorList>
            <person name="Ventura M."/>
            <person name="Milani C."/>
            <person name="Lugli G.A."/>
        </authorList>
    </citation>
    <scope>NUCLEOTIDE SEQUENCE [LARGE SCALE GENOMIC DNA]</scope>
    <source>
        <strain evidence="5 6">DSM 23969</strain>
    </source>
</reference>
<dbReference type="PROSITE" id="PS51755">
    <property type="entry name" value="OMPR_PHOB"/>
    <property type="match status" value="1"/>
</dbReference>
<evidence type="ECO:0000256" key="2">
    <source>
        <dbReference type="PROSITE-ProRule" id="PRU01091"/>
    </source>
</evidence>
<dbReference type="OrthoDB" id="3232427at2"/>
<comment type="caution">
    <text evidence="5">The sequence shown here is derived from an EMBL/GenBank/DDBJ whole genome shotgun (WGS) entry which is preliminary data.</text>
</comment>
<name>A0A086ZF87_9BIFI</name>
<accession>A0A086ZF87</accession>
<dbReference type="SMART" id="SM00862">
    <property type="entry name" value="Trans_reg_C"/>
    <property type="match status" value="1"/>
</dbReference>
<dbReference type="STRING" id="1437608.GCA_000771645_02487"/>
<keyword evidence="1 2" id="KW-0238">DNA-binding</keyword>
<evidence type="ECO:0000259" key="4">
    <source>
        <dbReference type="PROSITE" id="PS51755"/>
    </source>
</evidence>
<keyword evidence="6" id="KW-1185">Reference proteome</keyword>
<dbReference type="InterPro" id="IPR036388">
    <property type="entry name" value="WH-like_DNA-bd_sf"/>
</dbReference>
<dbReference type="GO" id="GO:0000160">
    <property type="term" value="P:phosphorelay signal transduction system"/>
    <property type="evidence" value="ECO:0007669"/>
    <property type="project" value="InterPro"/>
</dbReference>
<dbReference type="CDD" id="cd00383">
    <property type="entry name" value="trans_reg_C"/>
    <property type="match status" value="1"/>
</dbReference>
<dbReference type="SUPFAM" id="SSF46894">
    <property type="entry name" value="C-terminal effector domain of the bipartite response regulators"/>
    <property type="match status" value="1"/>
</dbReference>
<dbReference type="Proteomes" id="UP000029108">
    <property type="component" value="Unassembled WGS sequence"/>
</dbReference>
<proteinExistence type="predicted"/>
<evidence type="ECO:0000256" key="1">
    <source>
        <dbReference type="ARBA" id="ARBA00023125"/>
    </source>
</evidence>
<feature type="domain" description="OmpR/PhoB-type" evidence="4">
    <location>
        <begin position="165"/>
        <end position="263"/>
    </location>
</feature>
<dbReference type="eggNOG" id="COG0745">
    <property type="taxonomic scope" value="Bacteria"/>
</dbReference>
<organism evidence="5 6">
    <name type="scientific">Bifidobacterium biavatii DSM 23969</name>
    <dbReference type="NCBI Taxonomy" id="1437608"/>
    <lineage>
        <taxon>Bacteria</taxon>
        <taxon>Bacillati</taxon>
        <taxon>Actinomycetota</taxon>
        <taxon>Actinomycetes</taxon>
        <taxon>Bifidobacteriales</taxon>
        <taxon>Bifidobacteriaceae</taxon>
        <taxon>Bifidobacterium</taxon>
    </lineage>
</organism>
<evidence type="ECO:0000256" key="3">
    <source>
        <dbReference type="SAM" id="MobiDB-lite"/>
    </source>
</evidence>
<dbReference type="InterPro" id="IPR016032">
    <property type="entry name" value="Sig_transdc_resp-reg_C-effctor"/>
</dbReference>
<gene>
    <name evidence="5" type="ORF">BBIA_2355</name>
</gene>
<dbReference type="Gene3D" id="1.10.10.10">
    <property type="entry name" value="Winged helix-like DNA-binding domain superfamily/Winged helix DNA-binding domain"/>
    <property type="match status" value="1"/>
</dbReference>
<dbReference type="InterPro" id="IPR001867">
    <property type="entry name" value="OmpR/PhoB-type_DNA-bd"/>
</dbReference>
<sequence length="263" mass="28807">MDLLFVTSSTALVMAVAGTLQSAGHTVDVASDAQQLDGALLSERAFGEADADVQRVRRDYDAVLLDDLTDTELMGRLERLLRSRADDSGDGSDNNVPGASRPLPKIALLATPSMPRGREQTSRYAISDPASPLHPAVTINKPFSDTELLSYIELLSPDHAGTNGPALLIHGDLTLDTHAQRAYYRSTSRPIALSPREYSALEALIRADGRFLSFDDLSRLVFGDGVGFAEQHAVMATTLYSLTRKMRRMGFFITQRGHEYRIR</sequence>
<feature type="DNA-binding region" description="OmpR/PhoB-type" evidence="2">
    <location>
        <begin position="165"/>
        <end position="263"/>
    </location>
</feature>
<protein>
    <submittedName>
        <fullName evidence="5">Two-component response regulator</fullName>
    </submittedName>
</protein>
<dbReference type="GO" id="GO:0003677">
    <property type="term" value="F:DNA binding"/>
    <property type="evidence" value="ECO:0007669"/>
    <property type="project" value="UniProtKB-UniRule"/>
</dbReference>
<dbReference type="AlphaFoldDB" id="A0A086ZF87"/>
<evidence type="ECO:0000313" key="6">
    <source>
        <dbReference type="Proteomes" id="UP000029108"/>
    </source>
</evidence>
<evidence type="ECO:0000313" key="5">
    <source>
        <dbReference type="EMBL" id="KFI45187.1"/>
    </source>
</evidence>
<dbReference type="EMBL" id="JGYN01000043">
    <property type="protein sequence ID" value="KFI45187.1"/>
    <property type="molecule type" value="Genomic_DNA"/>
</dbReference>